<comment type="subcellular location">
    <subcellularLocation>
        <location evidence="3">Cytoplasm</location>
    </subcellularLocation>
    <text evidence="3">The tmRNA-SmpB complex associates with stalled 70S ribosomes.</text>
</comment>
<evidence type="ECO:0000256" key="3">
    <source>
        <dbReference type="HAMAP-Rule" id="MF_00023"/>
    </source>
</evidence>
<name>A0ABS5I7P4_9PROT</name>
<protein>
    <recommendedName>
        <fullName evidence="3">SsrA-binding protein</fullName>
    </recommendedName>
    <alternativeName>
        <fullName evidence="3">Small protein B</fullName>
    </alternativeName>
</protein>
<comment type="similarity">
    <text evidence="3">Belongs to the SmpB family.</text>
</comment>
<comment type="function">
    <text evidence="3">Required for rescue of stalled ribosomes mediated by trans-translation. Binds to transfer-messenger RNA (tmRNA), required for stable association of tmRNA with ribosomes. tmRNA and SmpB together mimic tRNA shape, replacing the anticodon stem-loop with SmpB. tmRNA is encoded by the ssrA gene; the 2 termini fold to resemble tRNA(Ala) and it encodes a 'tag peptide', a short internal open reading frame. During trans-translation Ala-aminoacylated tmRNA acts like a tRNA, entering the A-site of stalled ribosomes, displacing the stalled mRNA. The ribosome then switches to translate the ORF on the tmRNA; the nascent peptide is terminated with the 'tag peptide' encoded by the tmRNA and targeted for degradation. The ribosome is freed to recommence translation, which seems to be the essential function of trans-translation.</text>
</comment>
<organism evidence="4 5">
    <name type="scientific">Magnetospirillum sulfuroxidans</name>
    <dbReference type="NCBI Taxonomy" id="611300"/>
    <lineage>
        <taxon>Bacteria</taxon>
        <taxon>Pseudomonadati</taxon>
        <taxon>Pseudomonadota</taxon>
        <taxon>Alphaproteobacteria</taxon>
        <taxon>Rhodospirillales</taxon>
        <taxon>Rhodospirillaceae</taxon>
        <taxon>Magnetospirillum</taxon>
    </lineage>
</organism>
<evidence type="ECO:0000256" key="1">
    <source>
        <dbReference type="ARBA" id="ARBA00022490"/>
    </source>
</evidence>
<accession>A0ABS5I7P4</accession>
<evidence type="ECO:0000313" key="4">
    <source>
        <dbReference type="EMBL" id="MBR9970454.1"/>
    </source>
</evidence>
<dbReference type="PROSITE" id="PS01317">
    <property type="entry name" value="SSRP"/>
    <property type="match status" value="1"/>
</dbReference>
<keyword evidence="2 3" id="KW-0694">RNA-binding</keyword>
<keyword evidence="1 3" id="KW-0963">Cytoplasm</keyword>
<dbReference type="HAMAP" id="MF_00023">
    <property type="entry name" value="SmpB"/>
    <property type="match status" value="1"/>
</dbReference>
<evidence type="ECO:0000313" key="5">
    <source>
        <dbReference type="Proteomes" id="UP000680714"/>
    </source>
</evidence>
<dbReference type="InterPro" id="IPR023620">
    <property type="entry name" value="SmpB"/>
</dbReference>
<dbReference type="Pfam" id="PF01668">
    <property type="entry name" value="SmpB"/>
    <property type="match status" value="1"/>
</dbReference>
<dbReference type="CDD" id="cd09294">
    <property type="entry name" value="SmpB"/>
    <property type="match status" value="1"/>
</dbReference>
<dbReference type="RefSeq" id="WP_211545946.1">
    <property type="nucleotide sequence ID" value="NZ_JAGTUF010000001.1"/>
</dbReference>
<comment type="caution">
    <text evidence="4">The sequence shown here is derived from an EMBL/GenBank/DDBJ whole genome shotgun (WGS) entry which is preliminary data.</text>
</comment>
<dbReference type="Gene3D" id="2.40.280.10">
    <property type="match status" value="1"/>
</dbReference>
<evidence type="ECO:0000256" key="2">
    <source>
        <dbReference type="ARBA" id="ARBA00022884"/>
    </source>
</evidence>
<dbReference type="InterPro" id="IPR020081">
    <property type="entry name" value="SsrA-bd_prot_CS"/>
</dbReference>
<proteinExistence type="inferred from homology"/>
<dbReference type="InterPro" id="IPR000037">
    <property type="entry name" value="SsrA-bd_prot"/>
</dbReference>
<dbReference type="EMBL" id="JAGTUF010000001">
    <property type="protein sequence ID" value="MBR9970454.1"/>
    <property type="molecule type" value="Genomic_DNA"/>
</dbReference>
<dbReference type="Proteomes" id="UP000680714">
    <property type="component" value="Unassembled WGS sequence"/>
</dbReference>
<dbReference type="PANTHER" id="PTHR30308">
    <property type="entry name" value="TMRNA-BINDING COMPONENT OF TRANS-TRANSLATION TAGGING COMPLEX"/>
    <property type="match status" value="1"/>
</dbReference>
<keyword evidence="5" id="KW-1185">Reference proteome</keyword>
<dbReference type="SUPFAM" id="SSF74982">
    <property type="entry name" value="Small protein B (SmpB)"/>
    <property type="match status" value="1"/>
</dbReference>
<reference evidence="4 5" key="1">
    <citation type="submission" date="2021-04" db="EMBL/GenBank/DDBJ databases">
        <title>Magnetospirillum sulfuroxidans sp. nov., a facultative chemolithoautotrophic sulfur-oxidizing alphaproteobacterium isolated from freshwater sediment and proposals for Paramagetospirillum gen. nov., and Magnetospirillaceae fam. nov.</title>
        <authorList>
            <person name="Koziaeva V."/>
            <person name="Geelhoed J.S."/>
            <person name="Sorokin D.Y."/>
            <person name="Grouzdev D.S."/>
        </authorList>
    </citation>
    <scope>NUCLEOTIDE SEQUENCE [LARGE SCALE GENOMIC DNA]</scope>
    <source>
        <strain evidence="4 5">J10</strain>
    </source>
</reference>
<sequence length="153" mass="17542">MSLPERIAAQNRKARHEYTIVDTIEAGIMLVGTEIKSLRAGKGNISEAFAGPNGDELILYNAYIPEYQAKMPFPHETRRPRKLLLHRRELRKLVVAIAKDGMTLVPLDIHFNDRGIAKVQLGLAKGRKAHDKREAIKQRDWNREKARVLRNRD</sequence>
<gene>
    <name evidence="3 4" type="primary">smpB</name>
    <name evidence="4" type="ORF">KEC16_01850</name>
</gene>
<dbReference type="PANTHER" id="PTHR30308:SF2">
    <property type="entry name" value="SSRA-BINDING PROTEIN"/>
    <property type="match status" value="1"/>
</dbReference>
<dbReference type="NCBIfam" id="TIGR00086">
    <property type="entry name" value="smpB"/>
    <property type="match status" value="1"/>
</dbReference>
<dbReference type="NCBIfam" id="NF003843">
    <property type="entry name" value="PRK05422.1"/>
    <property type="match status" value="1"/>
</dbReference>